<evidence type="ECO:0000313" key="9">
    <source>
        <dbReference type="EMBL" id="GGO81259.1"/>
    </source>
</evidence>
<dbReference type="PROSITE" id="PS00977">
    <property type="entry name" value="FAD_G3PDH_1"/>
    <property type="match status" value="1"/>
</dbReference>
<dbReference type="GO" id="GO:0046168">
    <property type="term" value="P:glycerol-3-phosphate catabolic process"/>
    <property type="evidence" value="ECO:0007669"/>
    <property type="project" value="TreeGrafter"/>
</dbReference>
<dbReference type="AlphaFoldDB" id="A0A917ZFQ3"/>
<dbReference type="PANTHER" id="PTHR11985">
    <property type="entry name" value="GLYCEROL-3-PHOSPHATE DEHYDROGENASE"/>
    <property type="match status" value="1"/>
</dbReference>
<dbReference type="Gene3D" id="3.50.50.60">
    <property type="entry name" value="FAD/NAD(P)-binding domain"/>
    <property type="match status" value="1"/>
</dbReference>
<reference evidence="9 10" key="1">
    <citation type="journal article" date="2014" name="Int. J. Syst. Evol. Microbiol.">
        <title>Complete genome sequence of Corynebacterium casei LMG S-19264T (=DSM 44701T), isolated from a smear-ripened cheese.</title>
        <authorList>
            <consortium name="US DOE Joint Genome Institute (JGI-PGF)"/>
            <person name="Walter F."/>
            <person name="Albersmeier A."/>
            <person name="Kalinowski J."/>
            <person name="Ruckert C."/>
        </authorList>
    </citation>
    <scope>NUCLEOTIDE SEQUENCE [LARGE SCALE GENOMIC DNA]</scope>
    <source>
        <strain evidence="9 10">CGMCC 1.7286</strain>
    </source>
</reference>
<evidence type="ECO:0000256" key="6">
    <source>
        <dbReference type="RuleBase" id="RU361217"/>
    </source>
</evidence>
<comment type="catalytic activity">
    <reaction evidence="6">
        <text>a quinone + sn-glycerol 3-phosphate = dihydroxyacetone phosphate + a quinol</text>
        <dbReference type="Rhea" id="RHEA:18977"/>
        <dbReference type="ChEBI" id="CHEBI:24646"/>
        <dbReference type="ChEBI" id="CHEBI:57597"/>
        <dbReference type="ChEBI" id="CHEBI:57642"/>
        <dbReference type="ChEBI" id="CHEBI:132124"/>
        <dbReference type="EC" id="1.1.5.3"/>
    </reaction>
</comment>
<dbReference type="PANTHER" id="PTHR11985:SF15">
    <property type="entry name" value="GLYCEROL-3-PHOSPHATE DEHYDROGENASE, MITOCHONDRIAL"/>
    <property type="match status" value="1"/>
</dbReference>
<dbReference type="SUPFAM" id="SSF51905">
    <property type="entry name" value="FAD/NAD(P)-binding domain"/>
    <property type="match status" value="1"/>
</dbReference>
<feature type="domain" description="Alpha-glycerophosphate oxidase C-terminal" evidence="8">
    <location>
        <begin position="383"/>
        <end position="477"/>
    </location>
</feature>
<keyword evidence="4" id="KW-0274">FAD</keyword>
<protein>
    <recommendedName>
        <fullName evidence="6">Glycerol-3-phosphate dehydrogenase</fullName>
        <ecNumber evidence="6">1.1.5.3</ecNumber>
    </recommendedName>
</protein>
<dbReference type="NCBIfam" id="NF008899">
    <property type="entry name" value="PRK12266.1"/>
    <property type="match status" value="1"/>
</dbReference>
<dbReference type="Pfam" id="PF16901">
    <property type="entry name" value="DAO_C"/>
    <property type="match status" value="1"/>
</dbReference>
<evidence type="ECO:0000256" key="1">
    <source>
        <dbReference type="ARBA" id="ARBA00001974"/>
    </source>
</evidence>
<keyword evidence="5 6" id="KW-0560">Oxidoreductase</keyword>
<proteinExistence type="inferred from homology"/>
<name>A0A917ZFQ3_9GAMM</name>
<feature type="domain" description="FAD dependent oxidoreductase" evidence="7">
    <location>
        <begin position="9"/>
        <end position="360"/>
    </location>
</feature>
<keyword evidence="3 6" id="KW-0285">Flavoprotein</keyword>
<dbReference type="Gene3D" id="3.30.9.10">
    <property type="entry name" value="D-Amino Acid Oxidase, subunit A, domain 2"/>
    <property type="match status" value="1"/>
</dbReference>
<sequence length="498" mass="55026">MPAAADIQDLIVIGGGINGVGIALDAAGRGLSVLLCESGDLGGATSSRSSKLAHGGLRYLEQGAFRLVREALDEREILLRNAPHISHPLRFRLPLNPNLRPAWQVRAGLFLYDHLARRHSLPPSHAVRFGPDDPLSPDFVRGFEYSDGWIDDARLVVLVAMAARERSAEILPRTGCVAARREDGIWRLTLERSGRRFEHRARALVNATGPWASRLFADVLGRSAPQQLRLVKGSHIVVPRIYSGSEAYILQHQDGRIVFVIPYEERYSLIGTTDVDYHGDPAHAEISAAEIDYLLNVVNRHFRRQTQAEDLVWHYAGVRALASQGSGSAQRASRDYSLELDAPQGDAPLLSVFGGKLTTYRRLAETACNRLAPFFPAAGSAWTRDAPLPGGDMDDPATLAQSLLRDCRWLPPRLADRFAHSYGTLSWRILEGCNSIGDLGAHLGADLYAREAHYLVRHEWAQSTEDILWRRSKLGLRFAPADVARLESWLLDALAGET</sequence>
<keyword evidence="10" id="KW-1185">Reference proteome</keyword>
<dbReference type="InterPro" id="IPR006076">
    <property type="entry name" value="FAD-dep_OxRdtase"/>
</dbReference>
<evidence type="ECO:0000256" key="2">
    <source>
        <dbReference type="ARBA" id="ARBA00007330"/>
    </source>
</evidence>
<gene>
    <name evidence="9" type="primary">glpD</name>
    <name evidence="9" type="ORF">GCM10011348_19870</name>
</gene>
<evidence type="ECO:0000313" key="10">
    <source>
        <dbReference type="Proteomes" id="UP000599578"/>
    </source>
</evidence>
<dbReference type="Gene3D" id="1.10.8.870">
    <property type="entry name" value="Alpha-glycerophosphate oxidase, cap domain"/>
    <property type="match status" value="1"/>
</dbReference>
<dbReference type="GO" id="GO:0004368">
    <property type="term" value="F:glycerol-3-phosphate dehydrogenase (quinone) activity"/>
    <property type="evidence" value="ECO:0007669"/>
    <property type="project" value="UniProtKB-EC"/>
</dbReference>
<comment type="similarity">
    <text evidence="2 6">Belongs to the FAD-dependent glycerol-3-phosphate dehydrogenase family.</text>
</comment>
<dbReference type="Gene3D" id="6.10.250.1890">
    <property type="match status" value="1"/>
</dbReference>
<dbReference type="Proteomes" id="UP000599578">
    <property type="component" value="Unassembled WGS sequence"/>
</dbReference>
<dbReference type="PRINTS" id="PR01001">
    <property type="entry name" value="FADG3PDH"/>
</dbReference>
<evidence type="ECO:0000256" key="4">
    <source>
        <dbReference type="ARBA" id="ARBA00022827"/>
    </source>
</evidence>
<evidence type="ECO:0000259" key="8">
    <source>
        <dbReference type="Pfam" id="PF16901"/>
    </source>
</evidence>
<dbReference type="GO" id="GO:0009331">
    <property type="term" value="C:glycerol-3-phosphate dehydrogenase (FAD) complex"/>
    <property type="evidence" value="ECO:0007669"/>
    <property type="project" value="UniProtKB-UniRule"/>
</dbReference>
<dbReference type="InterPro" id="IPR036188">
    <property type="entry name" value="FAD/NAD-bd_sf"/>
</dbReference>
<dbReference type="InterPro" id="IPR038299">
    <property type="entry name" value="DAO_C_sf"/>
</dbReference>
<dbReference type="Pfam" id="PF01266">
    <property type="entry name" value="DAO"/>
    <property type="match status" value="1"/>
</dbReference>
<comment type="caution">
    <text evidence="9">The sequence shown here is derived from an EMBL/GenBank/DDBJ whole genome shotgun (WGS) entry which is preliminary data.</text>
</comment>
<organism evidence="9 10">
    <name type="scientific">Marinobacterium nitratireducens</name>
    <dbReference type="NCBI Taxonomy" id="518897"/>
    <lineage>
        <taxon>Bacteria</taxon>
        <taxon>Pseudomonadati</taxon>
        <taxon>Pseudomonadota</taxon>
        <taxon>Gammaproteobacteria</taxon>
        <taxon>Oceanospirillales</taxon>
        <taxon>Oceanospirillaceae</taxon>
        <taxon>Marinobacterium</taxon>
    </lineage>
</organism>
<comment type="cofactor">
    <cofactor evidence="1 6">
        <name>FAD</name>
        <dbReference type="ChEBI" id="CHEBI:57692"/>
    </cofactor>
</comment>
<evidence type="ECO:0000256" key="5">
    <source>
        <dbReference type="ARBA" id="ARBA00023002"/>
    </source>
</evidence>
<accession>A0A917ZFQ3</accession>
<dbReference type="PROSITE" id="PS00978">
    <property type="entry name" value="FAD_G3PDH_2"/>
    <property type="match status" value="1"/>
</dbReference>
<dbReference type="EC" id="1.1.5.3" evidence="6"/>
<evidence type="ECO:0000259" key="7">
    <source>
        <dbReference type="Pfam" id="PF01266"/>
    </source>
</evidence>
<dbReference type="EMBL" id="BMLT01000004">
    <property type="protein sequence ID" value="GGO81259.1"/>
    <property type="molecule type" value="Genomic_DNA"/>
</dbReference>
<dbReference type="InterPro" id="IPR031656">
    <property type="entry name" value="DAO_C"/>
</dbReference>
<dbReference type="NCBIfam" id="NF009906">
    <property type="entry name" value="PRK13369.1"/>
    <property type="match status" value="1"/>
</dbReference>
<dbReference type="RefSeq" id="WP_188860429.1">
    <property type="nucleotide sequence ID" value="NZ_BMLT01000004.1"/>
</dbReference>
<dbReference type="InterPro" id="IPR000447">
    <property type="entry name" value="G3P_DH_FAD-dep"/>
</dbReference>
<evidence type="ECO:0000256" key="3">
    <source>
        <dbReference type="ARBA" id="ARBA00022630"/>
    </source>
</evidence>